<dbReference type="OrthoDB" id="273345at2759"/>
<evidence type="ECO:0000313" key="4">
    <source>
        <dbReference type="Proteomes" id="UP000094336"/>
    </source>
</evidence>
<evidence type="ECO:0000256" key="1">
    <source>
        <dbReference type="SAM" id="MobiDB-lite"/>
    </source>
</evidence>
<proteinExistence type="predicted"/>
<keyword evidence="4" id="KW-1185">Reference proteome</keyword>
<feature type="domain" description="25S rRNA (uridine-N(3))-methyltransferase BMT5-like" evidence="2">
    <location>
        <begin position="74"/>
        <end position="278"/>
    </location>
</feature>
<dbReference type="AlphaFoldDB" id="A0A1E3QXC5"/>
<reference evidence="4" key="1">
    <citation type="submission" date="2016-05" db="EMBL/GenBank/DDBJ databases">
        <title>Comparative genomics of biotechnologically important yeasts.</title>
        <authorList>
            <consortium name="DOE Joint Genome Institute"/>
            <person name="Riley R."/>
            <person name="Haridas S."/>
            <person name="Wolfe K.H."/>
            <person name="Lopes M.R."/>
            <person name="Hittinger C.T."/>
            <person name="Goker M."/>
            <person name="Salamov A."/>
            <person name="Wisecaver J."/>
            <person name="Long T.M."/>
            <person name="Aerts A.L."/>
            <person name="Barry K."/>
            <person name="Choi C."/>
            <person name="Clum A."/>
            <person name="Coughlan A.Y."/>
            <person name="Deshpande S."/>
            <person name="Douglass A.P."/>
            <person name="Hanson S.J."/>
            <person name="Klenk H.-P."/>
            <person name="Labutti K."/>
            <person name="Lapidus A."/>
            <person name="Lindquist E."/>
            <person name="Lipzen A."/>
            <person name="Meier-Kolthoff J.P."/>
            <person name="Ohm R.A."/>
            <person name="Otillar R.P."/>
            <person name="Pangilinan J."/>
            <person name="Peng Y."/>
            <person name="Rokas A."/>
            <person name="Rosa C.A."/>
            <person name="Scheuner C."/>
            <person name="Sibirny A.A."/>
            <person name="Slot J.C."/>
            <person name="Stielow J.B."/>
            <person name="Sun H."/>
            <person name="Kurtzman C.P."/>
            <person name="Blackwell M."/>
            <person name="Grigoriev I.V."/>
            <person name="Jeffries T.W."/>
        </authorList>
    </citation>
    <scope>NUCLEOTIDE SEQUENCE [LARGE SCALE GENOMIC DNA]</scope>
    <source>
        <strain evidence="4">NRRL Y-12698</strain>
    </source>
</reference>
<accession>A0A1E3QXC5</accession>
<name>A0A1E3QXC5_9ASCO</name>
<dbReference type="PANTHER" id="PTHR11538">
    <property type="entry name" value="PHENYLALANYL-TRNA SYNTHETASE"/>
    <property type="match status" value="1"/>
</dbReference>
<dbReference type="Pfam" id="PF10354">
    <property type="entry name" value="BMT5-like"/>
    <property type="match status" value="1"/>
</dbReference>
<dbReference type="InterPro" id="IPR019446">
    <property type="entry name" value="BMT5-like"/>
</dbReference>
<protein>
    <recommendedName>
        <fullName evidence="2">25S rRNA (uridine-N(3))-methyltransferase BMT5-like domain-containing protein</fullName>
    </recommendedName>
</protein>
<dbReference type="PANTHER" id="PTHR11538:SF26">
    <property type="entry name" value="FERREDOXIN-FOLD ANTICODON-BINDING DOMAIN-CONTAINING PROTEIN 1"/>
    <property type="match status" value="1"/>
</dbReference>
<dbReference type="STRING" id="984486.A0A1E3QXC5"/>
<evidence type="ECO:0000259" key="2">
    <source>
        <dbReference type="Pfam" id="PF10354"/>
    </source>
</evidence>
<dbReference type="EMBL" id="KV454427">
    <property type="protein sequence ID" value="ODQ81677.1"/>
    <property type="molecule type" value="Genomic_DNA"/>
</dbReference>
<organism evidence="3 4">
    <name type="scientific">Babjeviella inositovora NRRL Y-12698</name>
    <dbReference type="NCBI Taxonomy" id="984486"/>
    <lineage>
        <taxon>Eukaryota</taxon>
        <taxon>Fungi</taxon>
        <taxon>Dikarya</taxon>
        <taxon>Ascomycota</taxon>
        <taxon>Saccharomycotina</taxon>
        <taxon>Pichiomycetes</taxon>
        <taxon>Serinales incertae sedis</taxon>
        <taxon>Babjeviella</taxon>
    </lineage>
</organism>
<dbReference type="GO" id="GO:0005730">
    <property type="term" value="C:nucleolus"/>
    <property type="evidence" value="ECO:0007669"/>
    <property type="project" value="EnsemblFungi"/>
</dbReference>
<evidence type="ECO:0000313" key="3">
    <source>
        <dbReference type="EMBL" id="ODQ81677.1"/>
    </source>
</evidence>
<dbReference type="GeneID" id="30145818"/>
<feature type="compositionally biased region" description="Low complexity" evidence="1">
    <location>
        <begin position="50"/>
        <end position="61"/>
    </location>
</feature>
<dbReference type="GO" id="GO:0070475">
    <property type="term" value="P:rRNA base methylation"/>
    <property type="evidence" value="ECO:0007669"/>
    <property type="project" value="EnsemblFungi"/>
</dbReference>
<feature type="compositionally biased region" description="Basic and acidic residues" evidence="1">
    <location>
        <begin position="32"/>
        <end position="43"/>
    </location>
</feature>
<feature type="region of interest" description="Disordered" evidence="1">
    <location>
        <begin position="32"/>
        <end position="62"/>
    </location>
</feature>
<dbReference type="Proteomes" id="UP000094336">
    <property type="component" value="Unassembled WGS sequence"/>
</dbReference>
<dbReference type="GO" id="GO:0070042">
    <property type="term" value="F:rRNA (uridine-N3-)-methyltransferase activity"/>
    <property type="evidence" value="ECO:0007669"/>
    <property type="project" value="EnsemblFungi"/>
</dbReference>
<dbReference type="RefSeq" id="XP_018987005.1">
    <property type="nucleotide sequence ID" value="XM_019127965.1"/>
</dbReference>
<sequence length="318" mass="35936">MARKNLARKRQSNSKGLQANLARHLLEQKMNRTVTKKKDDPVTKAKKAANKNQKIQPQANQRGLLPFTPEERVLLVGEGDFSFAASLIKGGLIKPENLVATSFDSLEEVLEKYPATAPECIKVLETADIAGVQHDVDATSLIKTLGLSVSKKNKGTRANWLFPTSGKIDVIMFNFPHTGRGMKDMDRNIRDHQNLILEYFRASKDLLNLTNDNVFNDFGGYRTFGQTSDQEARIVLTLFEGEPYLSWQIKSLAKSEFLKVERSGKLEWEMFPGYHHKRTNGVRDTTKPASEREARIYVFDKYKKRLAKKEDGGASDSD</sequence>
<gene>
    <name evidence="3" type="ORF">BABINDRAFT_159935</name>
</gene>
<dbReference type="GO" id="GO:0005737">
    <property type="term" value="C:cytoplasm"/>
    <property type="evidence" value="ECO:0007669"/>
    <property type="project" value="TreeGrafter"/>
</dbReference>